<dbReference type="Proteomes" id="UP000682733">
    <property type="component" value="Unassembled WGS sequence"/>
</dbReference>
<accession>A0A8S2GBF8</accession>
<dbReference type="EMBL" id="CAJNOK010078650">
    <property type="protein sequence ID" value="CAF1679171.1"/>
    <property type="molecule type" value="Genomic_DNA"/>
</dbReference>
<evidence type="ECO:0000256" key="1">
    <source>
        <dbReference type="SAM" id="Coils"/>
    </source>
</evidence>
<reference evidence="2" key="1">
    <citation type="submission" date="2021-02" db="EMBL/GenBank/DDBJ databases">
        <authorList>
            <person name="Nowell W R."/>
        </authorList>
    </citation>
    <scope>NUCLEOTIDE SEQUENCE</scope>
</reference>
<dbReference type="EMBL" id="CAJOBA010116066">
    <property type="protein sequence ID" value="CAF4567584.1"/>
    <property type="molecule type" value="Genomic_DNA"/>
</dbReference>
<feature type="coiled-coil region" evidence="1">
    <location>
        <begin position="4"/>
        <end position="31"/>
    </location>
</feature>
<keyword evidence="1" id="KW-0175">Coiled coil</keyword>
<evidence type="ECO:0000313" key="4">
    <source>
        <dbReference type="Proteomes" id="UP000677228"/>
    </source>
</evidence>
<gene>
    <name evidence="2" type="ORF">OVA965_LOCUS46008</name>
    <name evidence="3" type="ORF">TMI583_LOCUS50082</name>
</gene>
<proteinExistence type="predicted"/>
<name>A0A8S2GBF8_9BILA</name>
<dbReference type="AlphaFoldDB" id="A0A8S2GBF8"/>
<protein>
    <submittedName>
        <fullName evidence="2">Uncharacterized protein</fullName>
    </submittedName>
</protein>
<evidence type="ECO:0000313" key="2">
    <source>
        <dbReference type="EMBL" id="CAF1679171.1"/>
    </source>
</evidence>
<dbReference type="Proteomes" id="UP000677228">
    <property type="component" value="Unassembled WGS sequence"/>
</dbReference>
<sequence>MQENVTLIKEINDLRRELKSARVKLQDLQTSMGISRKMAATTTDQIVQALHTHKNNHIVNEKHNQLE</sequence>
<feature type="non-terminal residue" evidence="2">
    <location>
        <position position="1"/>
    </location>
</feature>
<comment type="caution">
    <text evidence="2">The sequence shown here is derived from an EMBL/GenBank/DDBJ whole genome shotgun (WGS) entry which is preliminary data.</text>
</comment>
<evidence type="ECO:0000313" key="3">
    <source>
        <dbReference type="EMBL" id="CAF4567584.1"/>
    </source>
</evidence>
<organism evidence="2 4">
    <name type="scientific">Didymodactylos carnosus</name>
    <dbReference type="NCBI Taxonomy" id="1234261"/>
    <lineage>
        <taxon>Eukaryota</taxon>
        <taxon>Metazoa</taxon>
        <taxon>Spiralia</taxon>
        <taxon>Gnathifera</taxon>
        <taxon>Rotifera</taxon>
        <taxon>Eurotatoria</taxon>
        <taxon>Bdelloidea</taxon>
        <taxon>Philodinida</taxon>
        <taxon>Philodinidae</taxon>
        <taxon>Didymodactylos</taxon>
    </lineage>
</organism>